<keyword evidence="2" id="KW-1185">Reference proteome</keyword>
<evidence type="ECO:0000313" key="1">
    <source>
        <dbReference type="EMBL" id="CAF4707258.1"/>
    </source>
</evidence>
<dbReference type="AlphaFoldDB" id="A0A821IUD0"/>
<name>A0A821IUD0_9BILA</name>
<proteinExistence type="predicted"/>
<comment type="caution">
    <text evidence="1">The sequence shown here is derived from an EMBL/GenBank/DDBJ whole genome shotgun (WGS) entry which is preliminary data.</text>
</comment>
<gene>
    <name evidence="1" type="ORF">UJA718_LOCUS36547</name>
</gene>
<accession>A0A821IUD0</accession>
<reference evidence="1" key="1">
    <citation type="submission" date="2021-02" db="EMBL/GenBank/DDBJ databases">
        <authorList>
            <person name="Nowell W R."/>
        </authorList>
    </citation>
    <scope>NUCLEOTIDE SEQUENCE</scope>
</reference>
<sequence>PLKIYYTSKLVLHGLKREALAYCEEIGQTLIRQGNVSYIQLVDLQLFILMAEKTRVFSRNFQLDPTSYKEPTWLIELRRIIQNLIDNAFLNKTMRDDAINSSVQQIHRVENNAQQTTQSTYTDRKPSTNSRQTEQINTMTPATSVAYPSVTNTNIINGCDPSNPVITEPISYQNSTATNYPNTLTEAIK</sequence>
<feature type="non-terminal residue" evidence="1">
    <location>
        <position position="1"/>
    </location>
</feature>
<evidence type="ECO:0000313" key="2">
    <source>
        <dbReference type="Proteomes" id="UP000663873"/>
    </source>
</evidence>
<organism evidence="1 2">
    <name type="scientific">Rotaria socialis</name>
    <dbReference type="NCBI Taxonomy" id="392032"/>
    <lineage>
        <taxon>Eukaryota</taxon>
        <taxon>Metazoa</taxon>
        <taxon>Spiralia</taxon>
        <taxon>Gnathifera</taxon>
        <taxon>Rotifera</taxon>
        <taxon>Eurotatoria</taxon>
        <taxon>Bdelloidea</taxon>
        <taxon>Philodinida</taxon>
        <taxon>Philodinidae</taxon>
        <taxon>Rotaria</taxon>
    </lineage>
</organism>
<dbReference type="Proteomes" id="UP000663873">
    <property type="component" value="Unassembled WGS sequence"/>
</dbReference>
<dbReference type="EMBL" id="CAJOBP010035355">
    <property type="protein sequence ID" value="CAF4707258.1"/>
    <property type="molecule type" value="Genomic_DNA"/>
</dbReference>
<protein>
    <submittedName>
        <fullName evidence="1">Uncharacterized protein</fullName>
    </submittedName>
</protein>